<keyword evidence="2 4" id="KW-0560">Oxidoreductase</keyword>
<proteinExistence type="inferred from homology"/>
<dbReference type="InterPro" id="IPR036291">
    <property type="entry name" value="NAD(P)-bd_dom_sf"/>
</dbReference>
<dbReference type="PROSITE" id="PS00065">
    <property type="entry name" value="D_2_HYDROXYACID_DH_1"/>
    <property type="match status" value="1"/>
</dbReference>
<dbReference type="AlphaFoldDB" id="A0A8C6SCC3"/>
<dbReference type="InterPro" id="IPR006139">
    <property type="entry name" value="D-isomer_2_OHA_DH_cat_dom"/>
</dbReference>
<dbReference type="InterPro" id="IPR006140">
    <property type="entry name" value="D-isomer_DH_NAD-bd"/>
</dbReference>
<feature type="domain" description="D-isomer specific 2-hydroxyacid dehydrogenase NAD-binding" evidence="6">
    <location>
        <begin position="157"/>
        <end position="335"/>
    </location>
</feature>
<dbReference type="GO" id="GO:0051287">
    <property type="term" value="F:NAD binding"/>
    <property type="evidence" value="ECO:0007669"/>
    <property type="project" value="InterPro"/>
</dbReference>
<evidence type="ECO:0000259" key="5">
    <source>
        <dbReference type="Pfam" id="PF00389"/>
    </source>
</evidence>
<evidence type="ECO:0000313" key="8">
    <source>
        <dbReference type="Proteomes" id="UP000694523"/>
    </source>
</evidence>
<evidence type="ECO:0000256" key="2">
    <source>
        <dbReference type="ARBA" id="ARBA00023002"/>
    </source>
</evidence>
<dbReference type="GO" id="GO:0030267">
    <property type="term" value="F:glyoxylate reductase (NADPH) activity"/>
    <property type="evidence" value="ECO:0007669"/>
    <property type="project" value="TreeGrafter"/>
</dbReference>
<dbReference type="Pfam" id="PF02826">
    <property type="entry name" value="2-Hacid_dh_C"/>
    <property type="match status" value="1"/>
</dbReference>
<dbReference type="SUPFAM" id="SSF51735">
    <property type="entry name" value="NAD(P)-binding Rossmann-fold domains"/>
    <property type="match status" value="1"/>
</dbReference>
<evidence type="ECO:0000256" key="3">
    <source>
        <dbReference type="ARBA" id="ARBA00073306"/>
    </source>
</evidence>
<dbReference type="Ensembl" id="ENSNMLT00000004854.1">
    <property type="protein sequence ID" value="ENSNMLP00000004231.1"/>
    <property type="gene ID" value="ENSNMLG00000003125.1"/>
</dbReference>
<evidence type="ECO:0000313" key="7">
    <source>
        <dbReference type="Ensembl" id="ENSNMLP00000004231.1"/>
    </source>
</evidence>
<dbReference type="Proteomes" id="UP000694523">
    <property type="component" value="Unplaced"/>
</dbReference>
<dbReference type="CDD" id="cd05301">
    <property type="entry name" value="GDH"/>
    <property type="match status" value="1"/>
</dbReference>
<comment type="similarity">
    <text evidence="1 4">Belongs to the D-isomer specific 2-hydroxyacid dehydrogenase family.</text>
</comment>
<sequence length="369" mass="40350">MLLQLHTFRGLFNGFGRCERNVSFASCVRVSIALKKNIKAYGTMAQDKPLALISYVGGMHGLIQEAADLMKQHFKLITHQEFLQNPSLHGTKIQVLFSWVNKPELLPSLFTSLPALKLVANGGVGIDHIDVPYLNSLGVKVSNTPLVVSDATADIAMGLLLASARRIIEGHQISMDPKTVDFQSLIGTEVTGATLGIIGMGHIGLRIAQRGRGFDMKILYHNRNRRSPEDEQAVGATYCKNMEDLLREADFVVLAVNLSPQTTGLIGHKELSLMKPTATLVNVSRGLVVDQDALLEALQKRTIRAAALDVTYPEPLPRDHPLLHLPNIIITPHIGTDTTATTLKMVQMMIDNALAAVEGRQIPNEVKPK</sequence>
<dbReference type="GO" id="GO:0005829">
    <property type="term" value="C:cytosol"/>
    <property type="evidence" value="ECO:0007669"/>
    <property type="project" value="TreeGrafter"/>
</dbReference>
<dbReference type="GO" id="GO:0016618">
    <property type="term" value="F:hydroxypyruvate reductase [NAD(P)H] activity"/>
    <property type="evidence" value="ECO:0007669"/>
    <property type="project" value="TreeGrafter"/>
</dbReference>
<feature type="domain" description="D-isomer specific 2-hydroxyacid dehydrogenase catalytic" evidence="5">
    <location>
        <begin position="65"/>
        <end position="367"/>
    </location>
</feature>
<dbReference type="InterPro" id="IPR029752">
    <property type="entry name" value="D-isomer_DH_CS1"/>
</dbReference>
<dbReference type="PANTHER" id="PTHR10996">
    <property type="entry name" value="2-HYDROXYACID DEHYDROGENASE-RELATED"/>
    <property type="match status" value="1"/>
</dbReference>
<protein>
    <recommendedName>
        <fullName evidence="3">Glyoxylate reductase/hydroxypyruvate reductase</fullName>
    </recommendedName>
</protein>
<dbReference type="InterPro" id="IPR050223">
    <property type="entry name" value="D-isomer_2-hydroxyacid_DH"/>
</dbReference>
<reference evidence="7" key="1">
    <citation type="submission" date="2025-08" db="UniProtKB">
        <authorList>
            <consortium name="Ensembl"/>
        </authorList>
    </citation>
    <scope>IDENTIFICATION</scope>
</reference>
<dbReference type="Gene3D" id="3.40.50.720">
    <property type="entry name" value="NAD(P)-binding Rossmann-like Domain"/>
    <property type="match status" value="2"/>
</dbReference>
<dbReference type="Pfam" id="PF00389">
    <property type="entry name" value="2-Hacid_dh"/>
    <property type="match status" value="1"/>
</dbReference>
<evidence type="ECO:0000259" key="6">
    <source>
        <dbReference type="Pfam" id="PF02826"/>
    </source>
</evidence>
<name>A0A8C6SCC3_9GOBI</name>
<accession>A0A8C6SCC3</accession>
<reference evidence="7" key="2">
    <citation type="submission" date="2025-09" db="UniProtKB">
        <authorList>
            <consortium name="Ensembl"/>
        </authorList>
    </citation>
    <scope>IDENTIFICATION</scope>
</reference>
<evidence type="ECO:0000256" key="4">
    <source>
        <dbReference type="RuleBase" id="RU003719"/>
    </source>
</evidence>
<organism evidence="7 8">
    <name type="scientific">Neogobius melanostomus</name>
    <name type="common">round goby</name>
    <dbReference type="NCBI Taxonomy" id="47308"/>
    <lineage>
        <taxon>Eukaryota</taxon>
        <taxon>Metazoa</taxon>
        <taxon>Chordata</taxon>
        <taxon>Craniata</taxon>
        <taxon>Vertebrata</taxon>
        <taxon>Euteleostomi</taxon>
        <taxon>Actinopterygii</taxon>
        <taxon>Neopterygii</taxon>
        <taxon>Teleostei</taxon>
        <taxon>Neoteleostei</taxon>
        <taxon>Acanthomorphata</taxon>
        <taxon>Gobiaria</taxon>
        <taxon>Gobiiformes</taxon>
        <taxon>Gobioidei</taxon>
        <taxon>Gobiidae</taxon>
        <taxon>Benthophilinae</taxon>
        <taxon>Neogobiini</taxon>
        <taxon>Neogobius</taxon>
    </lineage>
</organism>
<evidence type="ECO:0000256" key="1">
    <source>
        <dbReference type="ARBA" id="ARBA00005854"/>
    </source>
</evidence>
<dbReference type="SUPFAM" id="SSF52283">
    <property type="entry name" value="Formate/glycerate dehydrogenase catalytic domain-like"/>
    <property type="match status" value="1"/>
</dbReference>
<keyword evidence="8" id="KW-1185">Reference proteome</keyword>
<dbReference type="FunFam" id="3.40.50.720:FF:000026">
    <property type="entry name" value="Glyoxylate/hydroxypyruvate reductase B"/>
    <property type="match status" value="1"/>
</dbReference>
<dbReference type="PANTHER" id="PTHR10996:SF257">
    <property type="entry name" value="GLYOXYLATE REDUCTASE 1"/>
    <property type="match status" value="1"/>
</dbReference>